<name>A0A0G1K3X2_9BACT</name>
<organism evidence="1 2">
    <name type="scientific">Candidatus Collierbacteria bacterium GW2011_GWB2_44_22</name>
    <dbReference type="NCBI Taxonomy" id="1618387"/>
    <lineage>
        <taxon>Bacteria</taxon>
        <taxon>Candidatus Collieribacteriota</taxon>
    </lineage>
</organism>
<dbReference type="Proteomes" id="UP000034006">
    <property type="component" value="Unassembled WGS sequence"/>
</dbReference>
<protein>
    <recommendedName>
        <fullName evidence="3">DUF4177 domain-containing protein</fullName>
    </recommendedName>
</protein>
<evidence type="ECO:0000313" key="2">
    <source>
        <dbReference type="Proteomes" id="UP000034006"/>
    </source>
</evidence>
<accession>A0A0G1K3X2</accession>
<proteinExistence type="predicted"/>
<dbReference type="EMBL" id="LCIH01000021">
    <property type="protein sequence ID" value="KKT50962.1"/>
    <property type="molecule type" value="Genomic_DNA"/>
</dbReference>
<reference evidence="1 2" key="1">
    <citation type="journal article" date="2015" name="Nature">
        <title>rRNA introns, odd ribosomes, and small enigmatic genomes across a large radiation of phyla.</title>
        <authorList>
            <person name="Brown C.T."/>
            <person name="Hug L.A."/>
            <person name="Thomas B.C."/>
            <person name="Sharon I."/>
            <person name="Castelle C.J."/>
            <person name="Singh A."/>
            <person name="Wilkins M.J."/>
            <person name="Williams K.H."/>
            <person name="Banfield J.F."/>
        </authorList>
    </citation>
    <scope>NUCLEOTIDE SEQUENCE [LARGE SCALE GENOMIC DNA]</scope>
</reference>
<gene>
    <name evidence="1" type="ORF">UW44_C0021G0008</name>
</gene>
<dbReference type="STRING" id="1618387.UW44_C0021G0008"/>
<sequence>MHWEYKSLVLKPDHEDDIINEMGGERWELVSVVNIVRNSAPYLRLYFKRSVR</sequence>
<comment type="caution">
    <text evidence="1">The sequence shown here is derived from an EMBL/GenBank/DDBJ whole genome shotgun (WGS) entry which is preliminary data.</text>
</comment>
<evidence type="ECO:0008006" key="3">
    <source>
        <dbReference type="Google" id="ProtNLM"/>
    </source>
</evidence>
<dbReference type="AlphaFoldDB" id="A0A0G1K3X2"/>
<evidence type="ECO:0000313" key="1">
    <source>
        <dbReference type="EMBL" id="KKT50962.1"/>
    </source>
</evidence>